<name>A0A8J5CX77_CHIOP</name>
<feature type="region of interest" description="Disordered" evidence="1">
    <location>
        <begin position="77"/>
        <end position="132"/>
    </location>
</feature>
<protein>
    <submittedName>
        <fullName evidence="2">Uncharacterized protein</fullName>
    </submittedName>
</protein>
<comment type="caution">
    <text evidence="2">The sequence shown here is derived from an EMBL/GenBank/DDBJ whole genome shotgun (WGS) entry which is preliminary data.</text>
</comment>
<dbReference type="EMBL" id="JACEEZ010011053">
    <property type="protein sequence ID" value="KAG0721487.1"/>
    <property type="molecule type" value="Genomic_DNA"/>
</dbReference>
<feature type="compositionally biased region" description="Low complexity" evidence="1">
    <location>
        <begin position="24"/>
        <end position="45"/>
    </location>
</feature>
<keyword evidence="3" id="KW-1185">Reference proteome</keyword>
<feature type="compositionally biased region" description="Polar residues" evidence="1">
    <location>
        <begin position="111"/>
        <end position="132"/>
    </location>
</feature>
<proteinExistence type="predicted"/>
<evidence type="ECO:0000256" key="1">
    <source>
        <dbReference type="SAM" id="MobiDB-lite"/>
    </source>
</evidence>
<sequence length="132" mass="13655">MMQPIVSGYMGVQSPLSSARAGVLSPPAQLSPQSVSSPSGSTTSVPMACSGGTYASDCSTRMTHMSNGALMTRTLHMAPTSTSGGGLHSGHSRRHTAINPYPHSHLRVVTAETSSNSSGRRMLAGQQQLVSE</sequence>
<feature type="region of interest" description="Disordered" evidence="1">
    <location>
        <begin position="22"/>
        <end position="45"/>
    </location>
</feature>
<reference evidence="2" key="1">
    <citation type="submission" date="2020-07" db="EMBL/GenBank/DDBJ databases">
        <title>The High-quality genome of the commercially important snow crab, Chionoecetes opilio.</title>
        <authorList>
            <person name="Jeong J.-H."/>
            <person name="Ryu S."/>
        </authorList>
    </citation>
    <scope>NUCLEOTIDE SEQUENCE</scope>
    <source>
        <strain evidence="2">MADBK_172401_WGS</strain>
        <tissue evidence="2">Digestive gland</tissue>
    </source>
</reference>
<dbReference type="Proteomes" id="UP000770661">
    <property type="component" value="Unassembled WGS sequence"/>
</dbReference>
<dbReference type="AlphaFoldDB" id="A0A8J5CX77"/>
<evidence type="ECO:0000313" key="2">
    <source>
        <dbReference type="EMBL" id="KAG0721487.1"/>
    </source>
</evidence>
<accession>A0A8J5CX77</accession>
<evidence type="ECO:0000313" key="3">
    <source>
        <dbReference type="Proteomes" id="UP000770661"/>
    </source>
</evidence>
<gene>
    <name evidence="2" type="ORF">GWK47_046374</name>
</gene>
<organism evidence="2 3">
    <name type="scientific">Chionoecetes opilio</name>
    <name type="common">Atlantic snow crab</name>
    <name type="synonym">Cancer opilio</name>
    <dbReference type="NCBI Taxonomy" id="41210"/>
    <lineage>
        <taxon>Eukaryota</taxon>
        <taxon>Metazoa</taxon>
        <taxon>Ecdysozoa</taxon>
        <taxon>Arthropoda</taxon>
        <taxon>Crustacea</taxon>
        <taxon>Multicrustacea</taxon>
        <taxon>Malacostraca</taxon>
        <taxon>Eumalacostraca</taxon>
        <taxon>Eucarida</taxon>
        <taxon>Decapoda</taxon>
        <taxon>Pleocyemata</taxon>
        <taxon>Brachyura</taxon>
        <taxon>Eubrachyura</taxon>
        <taxon>Majoidea</taxon>
        <taxon>Majidae</taxon>
        <taxon>Chionoecetes</taxon>
    </lineage>
</organism>